<name>A0A8J2KUM4_9HEXA</name>
<sequence length="122" mass="13988">VVPEYQCAVKREAKKAQKDKEKPNSTTLSPTPTTKNNLNHMNDIEMKVRWEENQITPNTTTSSPNGSLLSSLSSLNGRKNGRCLSMEQEELINRLVYFQDEFEQPSEDDLKRLTVRIIFNDS</sequence>
<dbReference type="AlphaFoldDB" id="A0A8J2KUM4"/>
<evidence type="ECO:0000256" key="1">
    <source>
        <dbReference type="SAM" id="MobiDB-lite"/>
    </source>
</evidence>
<evidence type="ECO:0000313" key="2">
    <source>
        <dbReference type="EMBL" id="CAG7821730.1"/>
    </source>
</evidence>
<accession>A0A8J2KUM4</accession>
<dbReference type="OrthoDB" id="5837785at2759"/>
<dbReference type="EMBL" id="CAJVCH010519215">
    <property type="protein sequence ID" value="CAG7821730.1"/>
    <property type="molecule type" value="Genomic_DNA"/>
</dbReference>
<gene>
    <name evidence="2" type="ORF">AFUS01_LOCUS32046</name>
</gene>
<dbReference type="Proteomes" id="UP000708208">
    <property type="component" value="Unassembled WGS sequence"/>
</dbReference>
<proteinExistence type="predicted"/>
<reference evidence="2" key="1">
    <citation type="submission" date="2021-06" db="EMBL/GenBank/DDBJ databases">
        <authorList>
            <person name="Hodson N. C."/>
            <person name="Mongue J. A."/>
            <person name="Jaron S. K."/>
        </authorList>
    </citation>
    <scope>NUCLEOTIDE SEQUENCE</scope>
</reference>
<keyword evidence="3" id="KW-1185">Reference proteome</keyword>
<feature type="compositionally biased region" description="Low complexity" evidence="1">
    <location>
        <begin position="24"/>
        <end position="38"/>
    </location>
</feature>
<organism evidence="2 3">
    <name type="scientific">Allacma fusca</name>
    <dbReference type="NCBI Taxonomy" id="39272"/>
    <lineage>
        <taxon>Eukaryota</taxon>
        <taxon>Metazoa</taxon>
        <taxon>Ecdysozoa</taxon>
        <taxon>Arthropoda</taxon>
        <taxon>Hexapoda</taxon>
        <taxon>Collembola</taxon>
        <taxon>Symphypleona</taxon>
        <taxon>Sminthuridae</taxon>
        <taxon>Allacma</taxon>
    </lineage>
</organism>
<protein>
    <submittedName>
        <fullName evidence="2">Uncharacterized protein</fullName>
    </submittedName>
</protein>
<feature type="non-terminal residue" evidence="2">
    <location>
        <position position="1"/>
    </location>
</feature>
<feature type="compositionally biased region" description="Basic and acidic residues" evidence="1">
    <location>
        <begin position="9"/>
        <end position="23"/>
    </location>
</feature>
<evidence type="ECO:0000313" key="3">
    <source>
        <dbReference type="Proteomes" id="UP000708208"/>
    </source>
</evidence>
<comment type="caution">
    <text evidence="2">The sequence shown here is derived from an EMBL/GenBank/DDBJ whole genome shotgun (WGS) entry which is preliminary data.</text>
</comment>
<feature type="region of interest" description="Disordered" evidence="1">
    <location>
        <begin position="1"/>
        <end position="38"/>
    </location>
</feature>